<keyword evidence="3" id="KW-0547">Nucleotide-binding</keyword>
<dbReference type="EMBL" id="CAMXCT020003402">
    <property type="protein sequence ID" value="CAL1157648.1"/>
    <property type="molecule type" value="Genomic_DNA"/>
</dbReference>
<evidence type="ECO:0000313" key="3">
    <source>
        <dbReference type="EMBL" id="CAL4791585.1"/>
    </source>
</evidence>
<keyword evidence="3" id="KW-0347">Helicase</keyword>
<keyword evidence="3" id="KW-0067">ATP-binding</keyword>
<feature type="compositionally biased region" description="Basic and acidic residues" evidence="1">
    <location>
        <begin position="87"/>
        <end position="99"/>
    </location>
</feature>
<dbReference type="EMBL" id="CAMXCT030003402">
    <property type="protein sequence ID" value="CAL4791585.1"/>
    <property type="molecule type" value="Genomic_DNA"/>
</dbReference>
<dbReference type="GO" id="GO:0004386">
    <property type="term" value="F:helicase activity"/>
    <property type="evidence" value="ECO:0007669"/>
    <property type="project" value="UniProtKB-KW"/>
</dbReference>
<evidence type="ECO:0000313" key="4">
    <source>
        <dbReference type="Proteomes" id="UP001152797"/>
    </source>
</evidence>
<comment type="caution">
    <text evidence="2">The sequence shown here is derived from an EMBL/GenBank/DDBJ whole genome shotgun (WGS) entry which is preliminary data.</text>
</comment>
<evidence type="ECO:0000313" key="2">
    <source>
        <dbReference type="EMBL" id="CAI4004273.1"/>
    </source>
</evidence>
<proteinExistence type="predicted"/>
<name>A0A9P1D806_9DINO</name>
<evidence type="ECO:0000256" key="1">
    <source>
        <dbReference type="SAM" id="MobiDB-lite"/>
    </source>
</evidence>
<reference evidence="3 4" key="2">
    <citation type="submission" date="2024-05" db="EMBL/GenBank/DDBJ databases">
        <authorList>
            <person name="Chen Y."/>
            <person name="Shah S."/>
            <person name="Dougan E. K."/>
            <person name="Thang M."/>
            <person name="Chan C."/>
        </authorList>
    </citation>
    <scope>NUCLEOTIDE SEQUENCE [LARGE SCALE GENOMIC DNA]</scope>
</reference>
<dbReference type="Proteomes" id="UP001152797">
    <property type="component" value="Unassembled WGS sequence"/>
</dbReference>
<feature type="region of interest" description="Disordered" evidence="1">
    <location>
        <begin position="69"/>
        <end position="99"/>
    </location>
</feature>
<reference evidence="2" key="1">
    <citation type="submission" date="2022-10" db="EMBL/GenBank/DDBJ databases">
        <authorList>
            <person name="Chen Y."/>
            <person name="Dougan E. K."/>
            <person name="Chan C."/>
            <person name="Rhodes N."/>
            <person name="Thang M."/>
        </authorList>
    </citation>
    <scope>NUCLEOTIDE SEQUENCE</scope>
</reference>
<protein>
    <submittedName>
        <fullName evidence="3">RNA helicase</fullName>
    </submittedName>
</protein>
<dbReference type="AlphaFoldDB" id="A0A9P1D806"/>
<keyword evidence="3" id="KW-0378">Hydrolase</keyword>
<gene>
    <name evidence="2" type="ORF">C1SCF055_LOCUS30074</name>
</gene>
<accession>A0A9P1D806</accession>
<dbReference type="EMBL" id="CAMXCT010003402">
    <property type="protein sequence ID" value="CAI4004273.1"/>
    <property type="molecule type" value="Genomic_DNA"/>
</dbReference>
<organism evidence="2">
    <name type="scientific">Cladocopium goreaui</name>
    <dbReference type="NCBI Taxonomy" id="2562237"/>
    <lineage>
        <taxon>Eukaryota</taxon>
        <taxon>Sar</taxon>
        <taxon>Alveolata</taxon>
        <taxon>Dinophyceae</taxon>
        <taxon>Suessiales</taxon>
        <taxon>Symbiodiniaceae</taxon>
        <taxon>Cladocopium</taxon>
    </lineage>
</organism>
<sequence>MGQVALNCGYHKCQFDNIKAKKGKGEANPRRMAALLVEHLEDVRQTASNKLLSLAMEFHPFKAARAAGLRLDDSSKGGAKGAGKGKGSAEERERSRSRN</sequence>
<keyword evidence="4" id="KW-1185">Reference proteome</keyword>